<proteinExistence type="predicted"/>
<evidence type="ECO:0000256" key="1">
    <source>
        <dbReference type="SAM" id="MobiDB-lite"/>
    </source>
</evidence>
<dbReference type="Proteomes" id="UP000012065">
    <property type="component" value="Unassembled WGS sequence"/>
</dbReference>
<feature type="region of interest" description="Disordered" evidence="1">
    <location>
        <begin position="1"/>
        <end position="31"/>
    </location>
</feature>
<feature type="region of interest" description="Disordered" evidence="1">
    <location>
        <begin position="79"/>
        <end position="130"/>
    </location>
</feature>
<comment type="caution">
    <text evidence="2">The sequence shown here is derived from an EMBL/GenBank/DDBJ whole genome shotgun (WGS) entry which is preliminary data.</text>
</comment>
<dbReference type="AlphaFoldDB" id="M5BI87"/>
<name>M5BI87_THACB</name>
<protein>
    <submittedName>
        <fullName evidence="2">Uncharacterized protein</fullName>
    </submittedName>
</protein>
<organism evidence="2 3">
    <name type="scientific">Thanatephorus cucumeris (strain AG1-IB / isolate 7/3/14)</name>
    <name type="common">Lettuce bottom rot fungus</name>
    <name type="synonym">Rhizoctonia solani</name>
    <dbReference type="NCBI Taxonomy" id="1108050"/>
    <lineage>
        <taxon>Eukaryota</taxon>
        <taxon>Fungi</taxon>
        <taxon>Dikarya</taxon>
        <taxon>Basidiomycota</taxon>
        <taxon>Agaricomycotina</taxon>
        <taxon>Agaricomycetes</taxon>
        <taxon>Cantharellales</taxon>
        <taxon>Ceratobasidiaceae</taxon>
        <taxon>Rhizoctonia</taxon>
        <taxon>Rhizoctonia solani AG-1</taxon>
    </lineage>
</organism>
<accession>M5BI87</accession>
<gene>
    <name evidence="2" type="ORF">BN14_00143</name>
</gene>
<sequence>MSIPTSAASSNLGVISASDSEPELNSGSQSDSDFEIVLVTRAAANLTVSDSDSGSLVSAPTDLGDSSDDEHIFVQNIAQSAPNTPRPPLFVPHRLDATPRPPAAVPRPIFEHGHDSEASDLWLSTHELAP</sequence>
<reference evidence="2 3" key="1">
    <citation type="journal article" date="2013" name="J. Biotechnol.">
        <title>Establishment and interpretation of the genome sequence of the phytopathogenic fungus Rhizoctonia solani AG1-IB isolate 7/3/14.</title>
        <authorList>
            <person name="Wibberg D.W."/>
            <person name="Jelonek L.J."/>
            <person name="Rupp O.R."/>
            <person name="Hennig M.H."/>
            <person name="Eikmeyer F.E."/>
            <person name="Goesmann A.G."/>
            <person name="Hartmann A.H."/>
            <person name="Borriss R.B."/>
            <person name="Grosch R.G."/>
            <person name="Puehler A.P."/>
            <person name="Schlueter A.S."/>
        </authorList>
    </citation>
    <scope>NUCLEOTIDE SEQUENCE [LARGE SCALE GENOMIC DNA]</scope>
    <source>
        <strain evidence="3">AG1-IB / isolate 7/3/14</strain>
    </source>
</reference>
<dbReference type="HOGENOM" id="CLU_1939552_0_0_1"/>
<evidence type="ECO:0000313" key="2">
    <source>
        <dbReference type="EMBL" id="CCO26126.1"/>
    </source>
</evidence>
<dbReference type="EMBL" id="CAOJ01000171">
    <property type="protein sequence ID" value="CCO26126.1"/>
    <property type="molecule type" value="Genomic_DNA"/>
</dbReference>
<evidence type="ECO:0000313" key="3">
    <source>
        <dbReference type="Proteomes" id="UP000012065"/>
    </source>
</evidence>